<organism evidence="3">
    <name type="scientific">marine metagenome</name>
    <dbReference type="NCBI Taxonomy" id="408172"/>
    <lineage>
        <taxon>unclassified sequences</taxon>
        <taxon>metagenomes</taxon>
        <taxon>ecological metagenomes</taxon>
    </lineage>
</organism>
<name>A0A382KXX0_9ZZZZ</name>
<evidence type="ECO:0000256" key="1">
    <source>
        <dbReference type="ARBA" id="ARBA00022793"/>
    </source>
</evidence>
<dbReference type="PANTHER" id="PTHR10067:SF6">
    <property type="entry name" value="PHOSPHATIDYLSERINE DECARBOXYLASE PROENZYME, MITOCHONDRIAL"/>
    <property type="match status" value="1"/>
</dbReference>
<dbReference type="PANTHER" id="PTHR10067">
    <property type="entry name" value="PHOSPHATIDYLSERINE DECARBOXYLASE"/>
    <property type="match status" value="1"/>
</dbReference>
<protein>
    <submittedName>
        <fullName evidence="3">Uncharacterized protein</fullName>
    </submittedName>
</protein>
<keyword evidence="1" id="KW-0210">Decarboxylase</keyword>
<accession>A0A382KXX0</accession>
<dbReference type="GO" id="GO:0004609">
    <property type="term" value="F:phosphatidylserine decarboxylase activity"/>
    <property type="evidence" value="ECO:0007669"/>
    <property type="project" value="InterPro"/>
</dbReference>
<evidence type="ECO:0000256" key="2">
    <source>
        <dbReference type="ARBA" id="ARBA00023239"/>
    </source>
</evidence>
<evidence type="ECO:0000313" key="3">
    <source>
        <dbReference type="EMBL" id="SVC28363.1"/>
    </source>
</evidence>
<reference evidence="3" key="1">
    <citation type="submission" date="2018-05" db="EMBL/GenBank/DDBJ databases">
        <authorList>
            <person name="Lanie J.A."/>
            <person name="Ng W.-L."/>
            <person name="Kazmierczak K.M."/>
            <person name="Andrzejewski T.M."/>
            <person name="Davidsen T.M."/>
            <person name="Wayne K.J."/>
            <person name="Tettelin H."/>
            <person name="Glass J.I."/>
            <person name="Rusch D."/>
            <person name="Podicherti R."/>
            <person name="Tsui H.-C.T."/>
            <person name="Winkler M.E."/>
        </authorList>
    </citation>
    <scope>NUCLEOTIDE SEQUENCE</scope>
</reference>
<gene>
    <name evidence="3" type="ORF">METZ01_LOCUS281217</name>
</gene>
<dbReference type="AlphaFoldDB" id="A0A382KXX0"/>
<proteinExistence type="predicted"/>
<dbReference type="Pfam" id="PF02666">
    <property type="entry name" value="PS_Dcarbxylase"/>
    <property type="match status" value="1"/>
</dbReference>
<feature type="non-terminal residue" evidence="3">
    <location>
        <position position="83"/>
    </location>
</feature>
<dbReference type="InterPro" id="IPR003817">
    <property type="entry name" value="PS_Dcarbxylase"/>
</dbReference>
<sequence length="83" mass="9229">MIGCAAASKKIWLKTFLITTFSKFYEINWLEAARQQPEQYNSFNDFFSRELEPGCRPVSGQLSCPADGVVSASGHLKAGQLIQ</sequence>
<dbReference type="GO" id="GO:0006646">
    <property type="term" value="P:phosphatidylethanolamine biosynthetic process"/>
    <property type="evidence" value="ECO:0007669"/>
    <property type="project" value="TreeGrafter"/>
</dbReference>
<dbReference type="EMBL" id="UINC01083044">
    <property type="protein sequence ID" value="SVC28363.1"/>
    <property type="molecule type" value="Genomic_DNA"/>
</dbReference>
<keyword evidence="2" id="KW-0456">Lyase</keyword>